<evidence type="ECO:0000313" key="2">
    <source>
        <dbReference type="Proteomes" id="UP000019030"/>
    </source>
</evidence>
<reference evidence="1 2" key="1">
    <citation type="submission" date="2014-01" db="EMBL/GenBank/DDBJ databases">
        <title>Isolation of Serratia multitudinisentens RB-25 from Ex-Landfill site.</title>
        <authorList>
            <person name="Robson E.H.J."/>
        </authorList>
    </citation>
    <scope>NUCLEOTIDE SEQUENCE [LARGE SCALE GENOMIC DNA]</scope>
    <source>
        <strain evidence="1 2">RB-25</strain>
    </source>
</reference>
<dbReference type="KEGG" id="sfo:Z042_16320"/>
<sequence length="283" mass="30954">MSLYLSAALASNRKGRFLQTVAGATPLTTDWISSPPASGLLLIQAEELTDTNTLQCLYHWAMQAGCAALVINLKAEQFTLLAQLPSPLDWQLVPAILRMQEEPGLTALLTSETNQAIAGFTGSADRHQHQAGDVVHTRYIRKHSNSGLLAFTTLPLWSLNLLDHSEILVSWLNWFVDHAGIAEQIIGPKAPSTDYTPDKHDLVVLLLLYAGSGMSLQALSEHNAVKQMFDVNSLDIVKRGEMLQQHDFIDEAGITATGKTCLQASQYWAYAPLLSEQLHTGAL</sequence>
<dbReference type="PATRIC" id="fig|1441930.4.peg.3218"/>
<dbReference type="HOGENOM" id="CLU_1077147_0_0_6"/>
<proteinExistence type="predicted"/>
<name>W0LAX5_9GAMM</name>
<dbReference type="OrthoDB" id="7058050at2"/>
<keyword evidence="2" id="KW-1185">Reference proteome</keyword>
<dbReference type="RefSeq" id="WP_024912175.1">
    <property type="nucleotide sequence ID" value="NZ_CP007044.2"/>
</dbReference>
<evidence type="ECO:0000313" key="1">
    <source>
        <dbReference type="EMBL" id="AHG20993.1"/>
    </source>
</evidence>
<dbReference type="STRING" id="1441930.Z042_16320"/>
<dbReference type="EMBL" id="CP007044">
    <property type="protein sequence ID" value="AHG20993.1"/>
    <property type="molecule type" value="Genomic_DNA"/>
</dbReference>
<protein>
    <submittedName>
        <fullName evidence="1">Uncharacterized protein</fullName>
    </submittedName>
</protein>
<dbReference type="Proteomes" id="UP000019030">
    <property type="component" value="Chromosome"/>
</dbReference>
<gene>
    <name evidence="1" type="ORF">Z042_16320</name>
</gene>
<dbReference type="AlphaFoldDB" id="W0LAX5"/>
<reference evidence="1 2" key="2">
    <citation type="submission" date="2015-03" db="EMBL/GenBank/DDBJ databases">
        <authorList>
            <person name="Chan K.-G."/>
        </authorList>
    </citation>
    <scope>NUCLEOTIDE SEQUENCE [LARGE SCALE GENOMIC DNA]</scope>
    <source>
        <strain evidence="1 2">RB-25</strain>
    </source>
</reference>
<accession>W0LAX5</accession>
<dbReference type="eggNOG" id="ENOG50338B1">
    <property type="taxonomic scope" value="Bacteria"/>
</dbReference>
<organism evidence="1 2">
    <name type="scientific">Chania multitudinisentens RB-25</name>
    <dbReference type="NCBI Taxonomy" id="1441930"/>
    <lineage>
        <taxon>Bacteria</taxon>
        <taxon>Pseudomonadati</taxon>
        <taxon>Pseudomonadota</taxon>
        <taxon>Gammaproteobacteria</taxon>
        <taxon>Enterobacterales</taxon>
        <taxon>Yersiniaceae</taxon>
        <taxon>Chania</taxon>
    </lineage>
</organism>